<feature type="non-terminal residue" evidence="1">
    <location>
        <position position="1"/>
    </location>
</feature>
<evidence type="ECO:0000313" key="1">
    <source>
        <dbReference type="EMBL" id="CAG8694459.1"/>
    </source>
</evidence>
<feature type="non-terminal residue" evidence="1">
    <location>
        <position position="51"/>
    </location>
</feature>
<reference evidence="1" key="1">
    <citation type="submission" date="2021-06" db="EMBL/GenBank/DDBJ databases">
        <authorList>
            <person name="Kallberg Y."/>
            <person name="Tangrot J."/>
            <person name="Rosling A."/>
        </authorList>
    </citation>
    <scope>NUCLEOTIDE SEQUENCE</scope>
    <source>
        <strain evidence="1">28 12/20/2015</strain>
    </source>
</reference>
<proteinExistence type="predicted"/>
<accession>A0ACA9P789</accession>
<keyword evidence="2" id="KW-1185">Reference proteome</keyword>
<evidence type="ECO:0000313" key="2">
    <source>
        <dbReference type="Proteomes" id="UP000789366"/>
    </source>
</evidence>
<dbReference type="EMBL" id="CAJVPW010021701">
    <property type="protein sequence ID" value="CAG8694459.1"/>
    <property type="molecule type" value="Genomic_DNA"/>
</dbReference>
<name>A0ACA9P789_9GLOM</name>
<protein>
    <submittedName>
        <fullName evidence="1">12575_t:CDS:1</fullName>
    </submittedName>
</protein>
<gene>
    <name evidence="1" type="ORF">SPELUC_LOCUS10934</name>
</gene>
<sequence length="51" mass="5533">GSDFEFGNVSVSGSTNKRMKEVRFSSNAVGNNQSLFASWSSNKSLWSGDLD</sequence>
<comment type="caution">
    <text evidence="1">The sequence shown here is derived from an EMBL/GenBank/DDBJ whole genome shotgun (WGS) entry which is preliminary data.</text>
</comment>
<dbReference type="Proteomes" id="UP000789366">
    <property type="component" value="Unassembled WGS sequence"/>
</dbReference>
<organism evidence="1 2">
    <name type="scientific">Cetraspora pellucida</name>
    <dbReference type="NCBI Taxonomy" id="1433469"/>
    <lineage>
        <taxon>Eukaryota</taxon>
        <taxon>Fungi</taxon>
        <taxon>Fungi incertae sedis</taxon>
        <taxon>Mucoromycota</taxon>
        <taxon>Glomeromycotina</taxon>
        <taxon>Glomeromycetes</taxon>
        <taxon>Diversisporales</taxon>
        <taxon>Gigasporaceae</taxon>
        <taxon>Cetraspora</taxon>
    </lineage>
</organism>